<dbReference type="GO" id="GO:0022857">
    <property type="term" value="F:transmembrane transporter activity"/>
    <property type="evidence" value="ECO:0007669"/>
    <property type="project" value="InterPro"/>
</dbReference>
<keyword evidence="2" id="KW-0813">Transport</keyword>
<name>A0A5M8QUN9_9BACT</name>
<feature type="transmembrane region" description="Helical" evidence="6">
    <location>
        <begin position="366"/>
        <end position="389"/>
    </location>
</feature>
<feature type="transmembrane region" description="Helical" evidence="6">
    <location>
        <begin position="46"/>
        <end position="69"/>
    </location>
</feature>
<dbReference type="OrthoDB" id="924673at2"/>
<evidence type="ECO:0000256" key="2">
    <source>
        <dbReference type="ARBA" id="ARBA00022448"/>
    </source>
</evidence>
<dbReference type="Pfam" id="PF07690">
    <property type="entry name" value="MFS_1"/>
    <property type="match status" value="1"/>
</dbReference>
<evidence type="ECO:0000313" key="9">
    <source>
        <dbReference type="Proteomes" id="UP000323994"/>
    </source>
</evidence>
<feature type="transmembrane region" description="Helical" evidence="6">
    <location>
        <begin position="12"/>
        <end position="34"/>
    </location>
</feature>
<feature type="transmembrane region" description="Helical" evidence="6">
    <location>
        <begin position="273"/>
        <end position="294"/>
    </location>
</feature>
<evidence type="ECO:0000256" key="4">
    <source>
        <dbReference type="ARBA" id="ARBA00022989"/>
    </source>
</evidence>
<dbReference type="Proteomes" id="UP000323994">
    <property type="component" value="Unassembled WGS sequence"/>
</dbReference>
<feature type="transmembrane region" description="Helical" evidence="6">
    <location>
        <begin position="395"/>
        <end position="415"/>
    </location>
</feature>
<keyword evidence="4 6" id="KW-1133">Transmembrane helix</keyword>
<accession>A0A5M8QUN9</accession>
<keyword evidence="5 6" id="KW-0472">Membrane</keyword>
<comment type="caution">
    <text evidence="8">The sequence shown here is derived from an EMBL/GenBank/DDBJ whole genome shotgun (WGS) entry which is preliminary data.</text>
</comment>
<feature type="transmembrane region" description="Helical" evidence="6">
    <location>
        <begin position="172"/>
        <end position="193"/>
    </location>
</feature>
<dbReference type="InterPro" id="IPR036259">
    <property type="entry name" value="MFS_trans_sf"/>
</dbReference>
<evidence type="ECO:0000256" key="5">
    <source>
        <dbReference type="ARBA" id="ARBA00023136"/>
    </source>
</evidence>
<comment type="subcellular location">
    <subcellularLocation>
        <location evidence="1">Membrane</location>
        <topology evidence="1">Multi-pass membrane protein</topology>
    </subcellularLocation>
</comment>
<dbReference type="EMBL" id="VBSN01000049">
    <property type="protein sequence ID" value="KAA6438346.1"/>
    <property type="molecule type" value="Genomic_DNA"/>
</dbReference>
<reference evidence="8 9" key="1">
    <citation type="submission" date="2019-05" db="EMBL/GenBank/DDBJ databases">
        <authorList>
            <person name="Qu J.-H."/>
        </authorList>
    </citation>
    <scope>NUCLEOTIDE SEQUENCE [LARGE SCALE GENOMIC DNA]</scope>
    <source>
        <strain evidence="8 9">NS28</strain>
    </source>
</reference>
<proteinExistence type="predicted"/>
<protein>
    <submittedName>
        <fullName evidence="8">MFS transporter</fullName>
    </submittedName>
</protein>
<dbReference type="Gene3D" id="1.20.1250.20">
    <property type="entry name" value="MFS general substrate transporter like domains"/>
    <property type="match status" value="2"/>
</dbReference>
<evidence type="ECO:0000256" key="1">
    <source>
        <dbReference type="ARBA" id="ARBA00004141"/>
    </source>
</evidence>
<sequence length="421" mass="46194">MKTLTESQKLRYFYFFYLYVMQGIPAGFALIAVTNYLAAKQIDARLLANFGVLVGLPWAFKFVWGPLVDKFQDSGMGRRRPWVLFSQVMAFLASLLLLFFTDPVTEFNVLVSAFVLHGVFASLQDISVDAMAITVVPEPERGRTNALMKSGMVSGQAIGSAGLAVVMHHSGFQTAAVVQSAVLLVLTVLTFFIREKPQHAFLSFRAASSQHTDSSGKQPFFKLAKELVNAILVRRSLFLFCAVAAVFISERLFQRIFTLHLIQKLNWSDTSVSVLSGTYGTMTAVTIALIGGWLSDRIGALRMLFGVTLVMGAGFVCFSLFRASWTHSMVSTSGLLLRQMFESLFSIAALPVLMSVCRRKIAAAQFGFYMALSNQADVLGIYMSGLLFIRFSAPAIGMVCGLAILLATVLIWIAGKMHAES</sequence>
<dbReference type="PANTHER" id="PTHR12778">
    <property type="entry name" value="SOLUTE CARRIER FAMILY 33 ACETYL-COA TRANSPORTER -RELATED"/>
    <property type="match status" value="1"/>
</dbReference>
<evidence type="ECO:0000256" key="6">
    <source>
        <dbReference type="SAM" id="Phobius"/>
    </source>
</evidence>
<dbReference type="PROSITE" id="PS50850">
    <property type="entry name" value="MFS"/>
    <property type="match status" value="1"/>
</dbReference>
<evidence type="ECO:0000259" key="7">
    <source>
        <dbReference type="PROSITE" id="PS50850"/>
    </source>
</evidence>
<dbReference type="InterPro" id="IPR004752">
    <property type="entry name" value="AmpG_permease/AT-1"/>
</dbReference>
<dbReference type="GO" id="GO:0016020">
    <property type="term" value="C:membrane"/>
    <property type="evidence" value="ECO:0007669"/>
    <property type="project" value="UniProtKB-SubCell"/>
</dbReference>
<dbReference type="SUPFAM" id="SSF103473">
    <property type="entry name" value="MFS general substrate transporter"/>
    <property type="match status" value="1"/>
</dbReference>
<organism evidence="8 9">
    <name type="scientific">Dyadobacter flavalbus</name>
    <dbReference type="NCBI Taxonomy" id="2579942"/>
    <lineage>
        <taxon>Bacteria</taxon>
        <taxon>Pseudomonadati</taxon>
        <taxon>Bacteroidota</taxon>
        <taxon>Cytophagia</taxon>
        <taxon>Cytophagales</taxon>
        <taxon>Spirosomataceae</taxon>
        <taxon>Dyadobacter</taxon>
    </lineage>
</organism>
<dbReference type="RefSeq" id="WP_139013149.1">
    <property type="nucleotide sequence ID" value="NZ_VBSN01000049.1"/>
</dbReference>
<feature type="transmembrane region" description="Helical" evidence="6">
    <location>
        <begin position="232"/>
        <end position="253"/>
    </location>
</feature>
<gene>
    <name evidence="8" type="ORF">FEM33_16770</name>
</gene>
<keyword evidence="3 6" id="KW-0812">Transmembrane</keyword>
<feature type="domain" description="Major facilitator superfamily (MFS) profile" evidence="7">
    <location>
        <begin position="1"/>
        <end position="419"/>
    </location>
</feature>
<dbReference type="PANTHER" id="PTHR12778:SF10">
    <property type="entry name" value="MAJOR FACILITATOR SUPERFAMILY DOMAIN-CONTAINING PROTEIN 3"/>
    <property type="match status" value="1"/>
</dbReference>
<feature type="transmembrane region" description="Helical" evidence="6">
    <location>
        <begin position="335"/>
        <end position="354"/>
    </location>
</feature>
<evidence type="ECO:0000256" key="3">
    <source>
        <dbReference type="ARBA" id="ARBA00022692"/>
    </source>
</evidence>
<keyword evidence="9" id="KW-1185">Reference proteome</keyword>
<evidence type="ECO:0000313" key="8">
    <source>
        <dbReference type="EMBL" id="KAA6438346.1"/>
    </source>
</evidence>
<dbReference type="InterPro" id="IPR011701">
    <property type="entry name" value="MFS"/>
</dbReference>
<dbReference type="InterPro" id="IPR020846">
    <property type="entry name" value="MFS_dom"/>
</dbReference>
<feature type="transmembrane region" description="Helical" evidence="6">
    <location>
        <begin position="107"/>
        <end position="126"/>
    </location>
</feature>
<dbReference type="AlphaFoldDB" id="A0A5M8QUN9"/>
<feature type="transmembrane region" description="Helical" evidence="6">
    <location>
        <begin position="301"/>
        <end position="323"/>
    </location>
</feature>
<feature type="transmembrane region" description="Helical" evidence="6">
    <location>
        <begin position="81"/>
        <end position="101"/>
    </location>
</feature>